<reference evidence="2 3" key="1">
    <citation type="submission" date="2017-11" db="EMBL/GenBank/DDBJ databases">
        <title>Animal gut microbial communities from fecal samples from Wisconsin, USA.</title>
        <authorList>
            <person name="Neumann A."/>
        </authorList>
    </citation>
    <scope>NUCLEOTIDE SEQUENCE [LARGE SCALE GENOMIC DNA]</scope>
    <source>
        <strain evidence="2 3">UWS3</strain>
    </source>
</reference>
<organism evidence="2 3">
    <name type="scientific">Hallerella succinigenes</name>
    <dbReference type="NCBI Taxonomy" id="1896222"/>
    <lineage>
        <taxon>Bacteria</taxon>
        <taxon>Pseudomonadati</taxon>
        <taxon>Fibrobacterota</taxon>
        <taxon>Fibrobacteria</taxon>
        <taxon>Fibrobacterales</taxon>
        <taxon>Fibrobacteraceae</taxon>
        <taxon>Hallerella</taxon>
    </lineage>
</organism>
<proteinExistence type="predicted"/>
<protein>
    <recommendedName>
        <fullName evidence="4">Lipoprotein</fullName>
    </recommendedName>
</protein>
<evidence type="ECO:0000256" key="1">
    <source>
        <dbReference type="SAM" id="SignalP"/>
    </source>
</evidence>
<sequence>MKFAKVLKYSAWFLTFFLAGCAGNRTTENPMGDSGCAECGEQGEIELEIFDEKGFVEINPKLLKMLDSKAILGSFPTQKMVADCPEDEKICHSFSEDAVDFDLAHFEDSLLEKRFPQMVHEQMLEGLRIPESDSAKIKAEMENLLKLSFADGEPLNSLAPWESRSDFSIAYSAFDRAVPAKLQNALSQIGKKYNVRYLSIPVTAQVQILPDLGRSGGFTWKSLWTLWDARQGKLLILSYNRFTAKTTSRIAPERGWAKPFADRLDSALNRDPSTIENH</sequence>
<evidence type="ECO:0000313" key="2">
    <source>
        <dbReference type="EMBL" id="PJJ42213.1"/>
    </source>
</evidence>
<evidence type="ECO:0000313" key="3">
    <source>
        <dbReference type="Proteomes" id="UP000231134"/>
    </source>
</evidence>
<comment type="caution">
    <text evidence="2">The sequence shown here is derived from an EMBL/GenBank/DDBJ whole genome shotgun (WGS) entry which is preliminary data.</text>
</comment>
<dbReference type="OrthoDB" id="9779919at2"/>
<name>A0A2M9A9B4_9BACT</name>
<gene>
    <name evidence="2" type="ORF">BGX16_2232</name>
</gene>
<feature type="chain" id="PRO_5014663803" description="Lipoprotein" evidence="1">
    <location>
        <begin position="22"/>
        <end position="278"/>
    </location>
</feature>
<dbReference type="EMBL" id="PGEX01000001">
    <property type="protein sequence ID" value="PJJ42213.1"/>
    <property type="molecule type" value="Genomic_DNA"/>
</dbReference>
<keyword evidence="1" id="KW-0732">Signal</keyword>
<feature type="signal peptide" evidence="1">
    <location>
        <begin position="1"/>
        <end position="21"/>
    </location>
</feature>
<dbReference type="AlphaFoldDB" id="A0A2M9A9B4"/>
<evidence type="ECO:0008006" key="4">
    <source>
        <dbReference type="Google" id="ProtNLM"/>
    </source>
</evidence>
<keyword evidence="3" id="KW-1185">Reference proteome</keyword>
<dbReference type="RefSeq" id="WP_100426088.1">
    <property type="nucleotide sequence ID" value="NZ_PGEX01000001.1"/>
</dbReference>
<accession>A0A2M9A9B4</accession>
<dbReference type="PROSITE" id="PS51257">
    <property type="entry name" value="PROKAR_LIPOPROTEIN"/>
    <property type="match status" value="1"/>
</dbReference>
<dbReference type="Proteomes" id="UP000231134">
    <property type="component" value="Unassembled WGS sequence"/>
</dbReference>